<dbReference type="OrthoDB" id="1661999at2"/>
<organism evidence="2 3">
    <name type="scientific">[Clostridium] citroniae WAL-19142</name>
    <dbReference type="NCBI Taxonomy" id="742734"/>
    <lineage>
        <taxon>Bacteria</taxon>
        <taxon>Bacillati</taxon>
        <taxon>Bacillota</taxon>
        <taxon>Clostridia</taxon>
        <taxon>Lachnospirales</taxon>
        <taxon>Lachnospiraceae</taxon>
        <taxon>Enterocloster</taxon>
    </lineage>
</organism>
<evidence type="ECO:0000256" key="1">
    <source>
        <dbReference type="SAM" id="Phobius"/>
    </source>
</evidence>
<feature type="transmembrane region" description="Helical" evidence="1">
    <location>
        <begin position="214"/>
        <end position="234"/>
    </location>
</feature>
<proteinExistence type="predicted"/>
<feature type="transmembrane region" description="Helical" evidence="1">
    <location>
        <begin position="277"/>
        <end position="296"/>
    </location>
</feature>
<accession>A0A0J9CF31</accession>
<evidence type="ECO:0000313" key="3">
    <source>
        <dbReference type="Proteomes" id="UP000037392"/>
    </source>
</evidence>
<feature type="transmembrane region" description="Helical" evidence="1">
    <location>
        <begin position="27"/>
        <end position="47"/>
    </location>
</feature>
<dbReference type="RefSeq" id="WP_007862613.1">
    <property type="nucleotide sequence ID" value="NZ_KQ235875.1"/>
</dbReference>
<name>A0A0J9CF31_9FIRM</name>
<feature type="transmembrane region" description="Helical" evidence="1">
    <location>
        <begin position="439"/>
        <end position="464"/>
    </location>
</feature>
<gene>
    <name evidence="2" type="ORF">HMPREF9470_00831</name>
</gene>
<reference evidence="2 3" key="1">
    <citation type="submission" date="2011-04" db="EMBL/GenBank/DDBJ databases">
        <title>The Genome Sequence of Clostridium citroniae WAL-19142.</title>
        <authorList>
            <consortium name="The Broad Institute Genome Sequencing Platform"/>
            <person name="Earl A."/>
            <person name="Ward D."/>
            <person name="Feldgarden M."/>
            <person name="Gevers D."/>
            <person name="Warren Y.A."/>
            <person name="Tyrrell K.L."/>
            <person name="Citron D.M."/>
            <person name="Goldstein E.J."/>
            <person name="Daigneault M."/>
            <person name="Allen-Vercoe E."/>
            <person name="Young S.K."/>
            <person name="Zeng Q."/>
            <person name="Gargeya S."/>
            <person name="Fitzgerald M."/>
            <person name="Haas B."/>
            <person name="Abouelleil A."/>
            <person name="Alvarado L."/>
            <person name="Arachchi H.M."/>
            <person name="Berlin A."/>
            <person name="Brown A."/>
            <person name="Chapman S.B."/>
            <person name="Chen Z."/>
            <person name="Dunbar C."/>
            <person name="Freedman E."/>
            <person name="Gearin G."/>
            <person name="Gellesch M."/>
            <person name="Goldberg J."/>
            <person name="Griggs A."/>
            <person name="Gujja S."/>
            <person name="Heilman E.R."/>
            <person name="Heiman D."/>
            <person name="Howarth C."/>
            <person name="Larson L."/>
            <person name="Lui A."/>
            <person name="MacDonald P.J."/>
            <person name="Mehta T."/>
            <person name="Montmayeur A."/>
            <person name="Murphy C."/>
            <person name="Neiman D."/>
            <person name="Pearson M."/>
            <person name="Priest M."/>
            <person name="Roberts A."/>
            <person name="Saif S."/>
            <person name="Shea T."/>
            <person name="Shenoy N."/>
            <person name="Sisk P."/>
            <person name="Stolte C."/>
            <person name="Sykes S."/>
            <person name="White J."/>
            <person name="Yandava C."/>
            <person name="Wortman J."/>
            <person name="Nusbaum C."/>
            <person name="Birren B."/>
        </authorList>
    </citation>
    <scope>NUCLEOTIDE SEQUENCE [LARGE SCALE GENOMIC DNA]</scope>
    <source>
        <strain evidence="2 3">WAL-19142</strain>
    </source>
</reference>
<evidence type="ECO:0008006" key="4">
    <source>
        <dbReference type="Google" id="ProtNLM"/>
    </source>
</evidence>
<keyword evidence="1" id="KW-0472">Membrane</keyword>
<dbReference type="PATRIC" id="fig|742734.4.peg.883"/>
<feature type="transmembrane region" description="Helical" evidence="1">
    <location>
        <begin position="308"/>
        <end position="330"/>
    </location>
</feature>
<keyword evidence="1" id="KW-1133">Transmembrane helix</keyword>
<comment type="caution">
    <text evidence="2">The sequence shown here is derived from an EMBL/GenBank/DDBJ whole genome shotgun (WGS) entry which is preliminary data.</text>
</comment>
<keyword evidence="1" id="KW-0812">Transmembrane</keyword>
<feature type="transmembrane region" description="Helical" evidence="1">
    <location>
        <begin position="146"/>
        <end position="162"/>
    </location>
</feature>
<feature type="transmembrane region" description="Helical" evidence="1">
    <location>
        <begin position="350"/>
        <end position="368"/>
    </location>
</feature>
<feature type="transmembrane region" description="Helical" evidence="1">
    <location>
        <begin position="380"/>
        <end position="402"/>
    </location>
</feature>
<dbReference type="EMBL" id="ADLK01000004">
    <property type="protein sequence ID" value="KMW23853.1"/>
    <property type="molecule type" value="Genomic_DNA"/>
</dbReference>
<dbReference type="Proteomes" id="UP000037392">
    <property type="component" value="Unassembled WGS sequence"/>
</dbReference>
<sequence length="465" mass="50238">MEFMIGVLLILTFFALAYYCVKGYNLMIGFLIISVLWTVLSLAGAGISSPEFIAENPVLQFGGDGGKGLVAILNKIYQAAPEGWGTTLVNVCWGAWFGRVLMETGIASTLIRKTVELGGDRPIITIVLLNIVTAFIFTAMMGAGPVIAIGVIVLPILMSLGIPKAIAMFTFMGSVSAGMYLNPVLQFSQLRAFILPADQMPEFSFSWYATHWGYYALGISVVTVSLLTGIYLKFGKRSHAWASRTPNAQPQKEAPMLALLLPIVPVVLKIALDFSVIGGFIIAGFAALFLCGRMKGSFKENCQLVNKLYYDGVVDTAPLIGFLLTLPMFNTCATYASPFFKEVIGGIMPTSEYVVCILFAALAFLGFFRGPFTLFGCGAATLGVLSNVGHFSVPFLFCVFSIPATTVNVGSCITQSWIAWGLAYTKVESKEFLKLSIPFAYLTSICLYILTAVAITGLGAQWFLN</sequence>
<dbReference type="AlphaFoldDB" id="A0A0J9CF31"/>
<feature type="transmembrane region" description="Helical" evidence="1">
    <location>
        <begin position="122"/>
        <end position="140"/>
    </location>
</feature>
<dbReference type="GeneID" id="93166570"/>
<protein>
    <recommendedName>
        <fullName evidence="4">Citrate transporter-like domain-containing protein</fullName>
    </recommendedName>
</protein>
<evidence type="ECO:0000313" key="2">
    <source>
        <dbReference type="EMBL" id="KMW23853.1"/>
    </source>
</evidence>